<protein>
    <submittedName>
        <fullName evidence="1">Tetratricopeptide repeat-containing protein</fullName>
    </submittedName>
</protein>
<dbReference type="Proteomes" id="UP000198327">
    <property type="component" value="Unassembled WGS sequence"/>
</dbReference>
<evidence type="ECO:0000313" key="1">
    <source>
        <dbReference type="EMBL" id="SNS42620.1"/>
    </source>
</evidence>
<gene>
    <name evidence="1" type="ORF">SAMN05421642_102323</name>
</gene>
<accession>A0A239ECW9</accession>
<dbReference type="GO" id="GO:0042802">
    <property type="term" value="F:identical protein binding"/>
    <property type="evidence" value="ECO:0007669"/>
    <property type="project" value="InterPro"/>
</dbReference>
<dbReference type="EMBL" id="FZOW01000002">
    <property type="protein sequence ID" value="SNS42620.1"/>
    <property type="molecule type" value="Genomic_DNA"/>
</dbReference>
<dbReference type="Pfam" id="PF07721">
    <property type="entry name" value="TPR_4"/>
    <property type="match status" value="2"/>
</dbReference>
<proteinExistence type="predicted"/>
<reference evidence="2" key="1">
    <citation type="submission" date="2017-06" db="EMBL/GenBank/DDBJ databases">
        <authorList>
            <person name="Varghese N."/>
            <person name="Submissions S."/>
        </authorList>
    </citation>
    <scope>NUCLEOTIDE SEQUENCE [LARGE SCALE GENOMIC DNA]</scope>
    <source>
        <strain evidence="2">JCM 23211</strain>
    </source>
</reference>
<dbReference type="SUPFAM" id="SSF48452">
    <property type="entry name" value="TPR-like"/>
    <property type="match status" value="1"/>
</dbReference>
<dbReference type="AlphaFoldDB" id="A0A239ECW9"/>
<dbReference type="Gene3D" id="1.25.40.10">
    <property type="entry name" value="Tetratricopeptide repeat domain"/>
    <property type="match status" value="1"/>
</dbReference>
<evidence type="ECO:0000313" key="2">
    <source>
        <dbReference type="Proteomes" id="UP000198327"/>
    </source>
</evidence>
<name>A0A239ECW9_9NOCA</name>
<sequence length="258" mass="28033">MIELGTSHDRPVFAMIGHHGAFLADAAERRFDSMRHHLEDEIALAERYSWQQSLATCHVARGMLAHASGDIETAHRLFDEGGAAMRASVAVDAEAIHALAYVTTSFSTGTLGAFEPGLRMLYEQYPSIAADMLALALAELGRRTEARRVRRAAGPIRHDFFESLFLALRGTAVLETGELDEARTVYASLSRFSGQLAGMGTGAYVVGPVDTVLARLAAALGHHGDAESHRENAIDLARAWGNPMWIEAATRKPQEHSK</sequence>
<organism evidence="1 2">
    <name type="scientific">Rhodococcoides kyotonense</name>
    <dbReference type="NCBI Taxonomy" id="398843"/>
    <lineage>
        <taxon>Bacteria</taxon>
        <taxon>Bacillati</taxon>
        <taxon>Actinomycetota</taxon>
        <taxon>Actinomycetes</taxon>
        <taxon>Mycobacteriales</taxon>
        <taxon>Nocardiaceae</taxon>
        <taxon>Rhodococcoides</taxon>
    </lineage>
</organism>
<keyword evidence="2" id="KW-1185">Reference proteome</keyword>
<dbReference type="InterPro" id="IPR011990">
    <property type="entry name" value="TPR-like_helical_dom_sf"/>
</dbReference>
<dbReference type="InterPro" id="IPR011717">
    <property type="entry name" value="TPR-4"/>
</dbReference>